<keyword evidence="3" id="KW-1185">Reference proteome</keyword>
<reference evidence="2 3" key="1">
    <citation type="journal article" date="2018" name="Nat. Ecol. Evol.">
        <title>Pezizomycetes genomes reveal the molecular basis of ectomycorrhizal truffle lifestyle.</title>
        <authorList>
            <person name="Murat C."/>
            <person name="Payen T."/>
            <person name="Noel B."/>
            <person name="Kuo A."/>
            <person name="Morin E."/>
            <person name="Chen J."/>
            <person name="Kohler A."/>
            <person name="Krizsan K."/>
            <person name="Balestrini R."/>
            <person name="Da Silva C."/>
            <person name="Montanini B."/>
            <person name="Hainaut M."/>
            <person name="Levati E."/>
            <person name="Barry K.W."/>
            <person name="Belfiori B."/>
            <person name="Cichocki N."/>
            <person name="Clum A."/>
            <person name="Dockter R.B."/>
            <person name="Fauchery L."/>
            <person name="Guy J."/>
            <person name="Iotti M."/>
            <person name="Le Tacon F."/>
            <person name="Lindquist E.A."/>
            <person name="Lipzen A."/>
            <person name="Malagnac F."/>
            <person name="Mello A."/>
            <person name="Molinier V."/>
            <person name="Miyauchi S."/>
            <person name="Poulain J."/>
            <person name="Riccioni C."/>
            <person name="Rubini A."/>
            <person name="Sitrit Y."/>
            <person name="Splivallo R."/>
            <person name="Traeger S."/>
            <person name="Wang M."/>
            <person name="Zifcakova L."/>
            <person name="Wipf D."/>
            <person name="Zambonelli A."/>
            <person name="Paolocci F."/>
            <person name="Nowrousian M."/>
            <person name="Ottonello S."/>
            <person name="Baldrian P."/>
            <person name="Spatafora J.W."/>
            <person name="Henrissat B."/>
            <person name="Nagy L.G."/>
            <person name="Aury J.M."/>
            <person name="Wincker P."/>
            <person name="Grigoriev I.V."/>
            <person name="Bonfante P."/>
            <person name="Martin F.M."/>
        </authorList>
    </citation>
    <scope>NUCLEOTIDE SEQUENCE [LARGE SCALE GENOMIC DNA]</scope>
    <source>
        <strain evidence="2 3">RN42</strain>
    </source>
</reference>
<protein>
    <submittedName>
        <fullName evidence="2">Uncharacterized protein</fullName>
    </submittedName>
</protein>
<proteinExistence type="predicted"/>
<feature type="signal peptide" evidence="1">
    <location>
        <begin position="1"/>
        <end position="17"/>
    </location>
</feature>
<dbReference type="AlphaFoldDB" id="A0A3N4IRJ1"/>
<evidence type="ECO:0000313" key="2">
    <source>
        <dbReference type="EMBL" id="RPA86840.1"/>
    </source>
</evidence>
<gene>
    <name evidence="2" type="ORF">BJ508DRAFT_411016</name>
</gene>
<feature type="chain" id="PRO_5018217004" evidence="1">
    <location>
        <begin position="18"/>
        <end position="119"/>
    </location>
</feature>
<dbReference type="EMBL" id="ML119648">
    <property type="protein sequence ID" value="RPA86840.1"/>
    <property type="molecule type" value="Genomic_DNA"/>
</dbReference>
<sequence length="119" mass="12904">MKLSFVAITAIIGLVSASPVAVDSAPLEKRADKFCKTLQSKSWTPCYTNPTQNTVGPITTQLPADYAFWADCRKAWKTPTGGEWILVKNLKCYVSSAYVAPNDGSSRFCTDNLDTSASC</sequence>
<evidence type="ECO:0000256" key="1">
    <source>
        <dbReference type="SAM" id="SignalP"/>
    </source>
</evidence>
<dbReference type="Proteomes" id="UP000275078">
    <property type="component" value="Unassembled WGS sequence"/>
</dbReference>
<keyword evidence="1" id="KW-0732">Signal</keyword>
<evidence type="ECO:0000313" key="3">
    <source>
        <dbReference type="Proteomes" id="UP000275078"/>
    </source>
</evidence>
<name>A0A3N4IRJ1_ASCIM</name>
<accession>A0A3N4IRJ1</accession>
<organism evidence="2 3">
    <name type="scientific">Ascobolus immersus RN42</name>
    <dbReference type="NCBI Taxonomy" id="1160509"/>
    <lineage>
        <taxon>Eukaryota</taxon>
        <taxon>Fungi</taxon>
        <taxon>Dikarya</taxon>
        <taxon>Ascomycota</taxon>
        <taxon>Pezizomycotina</taxon>
        <taxon>Pezizomycetes</taxon>
        <taxon>Pezizales</taxon>
        <taxon>Ascobolaceae</taxon>
        <taxon>Ascobolus</taxon>
    </lineage>
</organism>